<reference evidence="10" key="1">
    <citation type="journal article" date="2023" name="Mol. Phylogenet. Evol.">
        <title>Genome-scale phylogeny and comparative genomics of the fungal order Sordariales.</title>
        <authorList>
            <person name="Hensen N."/>
            <person name="Bonometti L."/>
            <person name="Westerberg I."/>
            <person name="Brannstrom I.O."/>
            <person name="Guillou S."/>
            <person name="Cros-Aarteil S."/>
            <person name="Calhoun S."/>
            <person name="Haridas S."/>
            <person name="Kuo A."/>
            <person name="Mondo S."/>
            <person name="Pangilinan J."/>
            <person name="Riley R."/>
            <person name="LaButti K."/>
            <person name="Andreopoulos B."/>
            <person name="Lipzen A."/>
            <person name="Chen C."/>
            <person name="Yan M."/>
            <person name="Daum C."/>
            <person name="Ng V."/>
            <person name="Clum A."/>
            <person name="Steindorff A."/>
            <person name="Ohm R.A."/>
            <person name="Martin F."/>
            <person name="Silar P."/>
            <person name="Natvig D.O."/>
            <person name="Lalanne C."/>
            <person name="Gautier V."/>
            <person name="Ament-Velasquez S.L."/>
            <person name="Kruys A."/>
            <person name="Hutchinson M.I."/>
            <person name="Powell A.J."/>
            <person name="Barry K."/>
            <person name="Miller A.N."/>
            <person name="Grigoriev I.V."/>
            <person name="Debuchy R."/>
            <person name="Gladieux P."/>
            <person name="Hiltunen Thoren M."/>
            <person name="Johannesson H."/>
        </authorList>
    </citation>
    <scope>NUCLEOTIDE SEQUENCE</scope>
    <source>
        <strain evidence="10">SMH4131-1</strain>
    </source>
</reference>
<feature type="domain" description="UCH catalytic" evidence="9">
    <location>
        <begin position="8"/>
        <end position="237"/>
    </location>
</feature>
<keyword evidence="3 8" id="KW-0645">Protease</keyword>
<protein>
    <recommendedName>
        <fullName evidence="8">Ubiquitin carboxyl-terminal hydrolase</fullName>
        <ecNumber evidence="8">3.4.19.12</ecNumber>
    </recommendedName>
</protein>
<comment type="caution">
    <text evidence="10">The sequence shown here is derived from an EMBL/GenBank/DDBJ whole genome shotgun (WGS) entry which is preliminary data.</text>
</comment>
<evidence type="ECO:0000256" key="4">
    <source>
        <dbReference type="ARBA" id="ARBA00022786"/>
    </source>
</evidence>
<dbReference type="PANTHER" id="PTHR10589:SF17">
    <property type="entry name" value="UBIQUITIN CARBOXYL-TERMINAL HYDROLASE"/>
    <property type="match status" value="1"/>
</dbReference>
<evidence type="ECO:0000313" key="11">
    <source>
        <dbReference type="Proteomes" id="UP001286456"/>
    </source>
</evidence>
<evidence type="ECO:0000256" key="6">
    <source>
        <dbReference type="ARBA" id="ARBA00022807"/>
    </source>
</evidence>
<comment type="caution">
    <text evidence="7">Lacks conserved residue(s) required for the propagation of feature annotation.</text>
</comment>
<keyword evidence="11" id="KW-1185">Reference proteome</keyword>
<dbReference type="SUPFAM" id="SSF54001">
    <property type="entry name" value="Cysteine proteinases"/>
    <property type="match status" value="1"/>
</dbReference>
<dbReference type="InterPro" id="IPR036959">
    <property type="entry name" value="Peptidase_C12_UCH_sf"/>
</dbReference>
<organism evidence="10 11">
    <name type="scientific">Cercophora scortea</name>
    <dbReference type="NCBI Taxonomy" id="314031"/>
    <lineage>
        <taxon>Eukaryota</taxon>
        <taxon>Fungi</taxon>
        <taxon>Dikarya</taxon>
        <taxon>Ascomycota</taxon>
        <taxon>Pezizomycotina</taxon>
        <taxon>Sordariomycetes</taxon>
        <taxon>Sordariomycetidae</taxon>
        <taxon>Sordariales</taxon>
        <taxon>Lasiosphaeriaceae</taxon>
        <taxon>Cercophora</taxon>
    </lineage>
</organism>
<dbReference type="InterPro" id="IPR001578">
    <property type="entry name" value="Peptidase_C12_UCH"/>
</dbReference>
<keyword evidence="6 8" id="KW-0788">Thiol protease</keyword>
<keyword evidence="4 8" id="KW-0833">Ubl conjugation pathway</keyword>
<evidence type="ECO:0000256" key="3">
    <source>
        <dbReference type="ARBA" id="ARBA00022670"/>
    </source>
</evidence>
<keyword evidence="5 8" id="KW-0378">Hydrolase</keyword>
<dbReference type="InterPro" id="IPR038765">
    <property type="entry name" value="Papain-like_cys_pep_sf"/>
</dbReference>
<dbReference type="Pfam" id="PF01088">
    <property type="entry name" value="Peptidase_C12"/>
    <property type="match status" value="1"/>
</dbReference>
<dbReference type="Proteomes" id="UP001286456">
    <property type="component" value="Unassembled WGS sequence"/>
</dbReference>
<dbReference type="PRINTS" id="PR00707">
    <property type="entry name" value="UBCTHYDRLASE"/>
</dbReference>
<comment type="catalytic activity">
    <reaction evidence="1 8">
        <text>Thiol-dependent hydrolysis of ester, thioester, amide, peptide and isopeptide bonds formed by the C-terminal Gly of ubiquitin (a 76-residue protein attached to proteins as an intracellular targeting signal).</text>
        <dbReference type="EC" id="3.4.19.12"/>
    </reaction>
</comment>
<name>A0AAE0IXI9_9PEZI</name>
<dbReference type="PROSITE" id="PS52048">
    <property type="entry name" value="UCH_DOMAIN"/>
    <property type="match status" value="1"/>
</dbReference>
<dbReference type="PANTHER" id="PTHR10589">
    <property type="entry name" value="UBIQUITIN CARBOXYL-TERMINAL HYDROLASE"/>
    <property type="match status" value="1"/>
</dbReference>
<evidence type="ECO:0000259" key="9">
    <source>
        <dbReference type="PROSITE" id="PS52048"/>
    </source>
</evidence>
<dbReference type="GO" id="GO:0004843">
    <property type="term" value="F:cysteine-type deubiquitinase activity"/>
    <property type="evidence" value="ECO:0007669"/>
    <property type="project" value="UniProtKB-EC"/>
</dbReference>
<dbReference type="EMBL" id="JAUEPO010000002">
    <property type="protein sequence ID" value="KAK3332361.1"/>
    <property type="molecule type" value="Genomic_DNA"/>
</dbReference>
<proteinExistence type="inferred from homology"/>
<accession>A0AAE0IXI9</accession>
<dbReference type="Gene3D" id="3.40.532.10">
    <property type="entry name" value="Peptidase C12, ubiquitin carboxyl-terminal hydrolase"/>
    <property type="match status" value="1"/>
</dbReference>
<dbReference type="GO" id="GO:0006511">
    <property type="term" value="P:ubiquitin-dependent protein catabolic process"/>
    <property type="evidence" value="ECO:0007669"/>
    <property type="project" value="UniProtKB-UniRule"/>
</dbReference>
<comment type="similarity">
    <text evidence="2 7 8">Belongs to the peptidase C12 family.</text>
</comment>
<dbReference type="CDD" id="cd09616">
    <property type="entry name" value="Peptidase_C12_UCH_L1_L3"/>
    <property type="match status" value="1"/>
</dbReference>
<dbReference type="GO" id="GO:0005737">
    <property type="term" value="C:cytoplasm"/>
    <property type="evidence" value="ECO:0007669"/>
    <property type="project" value="TreeGrafter"/>
</dbReference>
<evidence type="ECO:0000313" key="10">
    <source>
        <dbReference type="EMBL" id="KAK3332361.1"/>
    </source>
</evidence>
<dbReference type="EC" id="3.4.19.12" evidence="8"/>
<evidence type="ECO:0000256" key="5">
    <source>
        <dbReference type="ARBA" id="ARBA00022801"/>
    </source>
</evidence>
<evidence type="ECO:0000256" key="1">
    <source>
        <dbReference type="ARBA" id="ARBA00000707"/>
    </source>
</evidence>
<evidence type="ECO:0000256" key="2">
    <source>
        <dbReference type="ARBA" id="ARBA00009326"/>
    </source>
</evidence>
<dbReference type="AlphaFoldDB" id="A0AAE0IXI9"/>
<evidence type="ECO:0000256" key="8">
    <source>
        <dbReference type="RuleBase" id="RU361215"/>
    </source>
</evidence>
<gene>
    <name evidence="10" type="ORF">B0T19DRAFT_101181</name>
</gene>
<reference evidence="10" key="2">
    <citation type="submission" date="2023-06" db="EMBL/GenBank/DDBJ databases">
        <authorList>
            <consortium name="Lawrence Berkeley National Laboratory"/>
            <person name="Haridas S."/>
            <person name="Hensen N."/>
            <person name="Bonometti L."/>
            <person name="Westerberg I."/>
            <person name="Brannstrom I.O."/>
            <person name="Guillou S."/>
            <person name="Cros-Aarteil S."/>
            <person name="Calhoun S."/>
            <person name="Kuo A."/>
            <person name="Mondo S."/>
            <person name="Pangilinan J."/>
            <person name="Riley R."/>
            <person name="Labutti K."/>
            <person name="Andreopoulos B."/>
            <person name="Lipzen A."/>
            <person name="Chen C."/>
            <person name="Yanf M."/>
            <person name="Daum C."/>
            <person name="Ng V."/>
            <person name="Clum A."/>
            <person name="Steindorff A."/>
            <person name="Ohm R."/>
            <person name="Martin F."/>
            <person name="Silar P."/>
            <person name="Natvig D."/>
            <person name="Lalanne C."/>
            <person name="Gautier V."/>
            <person name="Ament-Velasquez S.L."/>
            <person name="Kruys A."/>
            <person name="Hutchinson M.I."/>
            <person name="Powell A.J."/>
            <person name="Barry K."/>
            <person name="Miller A.N."/>
            <person name="Grigoriev I.V."/>
            <person name="Debuchy R."/>
            <person name="Gladieux P."/>
            <person name="Thoren M.H."/>
            <person name="Johannesson H."/>
        </authorList>
    </citation>
    <scope>NUCLEOTIDE SEQUENCE</scope>
    <source>
        <strain evidence="10">SMH4131-1</strain>
    </source>
</reference>
<evidence type="ECO:0000256" key="7">
    <source>
        <dbReference type="PROSITE-ProRule" id="PRU01393"/>
    </source>
</evidence>
<dbReference type="GO" id="GO:0016579">
    <property type="term" value="P:protein deubiquitination"/>
    <property type="evidence" value="ECO:0007669"/>
    <property type="project" value="TreeGrafter"/>
</dbReference>
<sequence length="240" mass="26231">MSAKYRKHFLPLESNPEVFNELLQLLGVPEEIAFEDVFTLDEPDSLPRPALAVVLVFPTTGGYDARLAASESSRPQYTGCGTGEPVLWFKQTINNACGLYAILHALGNSKAKSFIKPDSLLSRLFQAAIPQEPAERAKVLEDSAELEAAYATVATKGDSVAPENPEDDVYFHYICFARSDVDGHIYDLNGDCKGPVDTGVAIGPEADLLGPEALEVIKKYIDQEQGNIQFNLMALVQHED</sequence>